<keyword evidence="3" id="KW-1185">Reference proteome</keyword>
<reference evidence="2 3" key="1">
    <citation type="journal article" date="2018" name="Genome Biol. Evol.">
        <title>Multiple Roots of Fruiting Body Formation in Amoebozoa.</title>
        <authorList>
            <person name="Hillmann F."/>
            <person name="Forbes G."/>
            <person name="Novohradska S."/>
            <person name="Ferling I."/>
            <person name="Riege K."/>
            <person name="Groth M."/>
            <person name="Westermann M."/>
            <person name="Marz M."/>
            <person name="Spaller T."/>
            <person name="Winckler T."/>
            <person name="Schaap P."/>
            <person name="Glockner G."/>
        </authorList>
    </citation>
    <scope>NUCLEOTIDE SEQUENCE [LARGE SCALE GENOMIC DNA]</scope>
    <source>
        <strain evidence="2 3">Jena</strain>
    </source>
</reference>
<gene>
    <name evidence="2" type="ORF">PROFUN_11191</name>
</gene>
<feature type="signal peptide" evidence="1">
    <location>
        <begin position="1"/>
        <end position="21"/>
    </location>
</feature>
<feature type="chain" id="PRO_5015141918" evidence="1">
    <location>
        <begin position="22"/>
        <end position="82"/>
    </location>
</feature>
<dbReference type="EMBL" id="MDYQ01000130">
    <property type="protein sequence ID" value="PRP81077.1"/>
    <property type="molecule type" value="Genomic_DNA"/>
</dbReference>
<proteinExistence type="predicted"/>
<organism evidence="2 3">
    <name type="scientific">Planoprotostelium fungivorum</name>
    <dbReference type="NCBI Taxonomy" id="1890364"/>
    <lineage>
        <taxon>Eukaryota</taxon>
        <taxon>Amoebozoa</taxon>
        <taxon>Evosea</taxon>
        <taxon>Variosea</taxon>
        <taxon>Cavosteliida</taxon>
        <taxon>Cavosteliaceae</taxon>
        <taxon>Planoprotostelium</taxon>
    </lineage>
</organism>
<evidence type="ECO:0000256" key="1">
    <source>
        <dbReference type="SAM" id="SignalP"/>
    </source>
</evidence>
<dbReference type="InParanoid" id="A0A2P6NAU9"/>
<name>A0A2P6NAU9_9EUKA</name>
<dbReference type="AlphaFoldDB" id="A0A2P6NAU9"/>
<comment type="caution">
    <text evidence="2">The sequence shown here is derived from an EMBL/GenBank/DDBJ whole genome shotgun (WGS) entry which is preliminary data.</text>
</comment>
<protein>
    <submittedName>
        <fullName evidence="2">Uncharacterized protein</fullName>
    </submittedName>
</protein>
<accession>A0A2P6NAU9</accession>
<dbReference type="Proteomes" id="UP000241769">
    <property type="component" value="Unassembled WGS sequence"/>
</dbReference>
<sequence>MSVLFNLILKVLTALIGGCLNGNIRSLVDFSSGDSEKLQLSGTEQFPGFDEFLLCGHSVTDYGCSNLSSALQNIELAYCSHH</sequence>
<evidence type="ECO:0000313" key="3">
    <source>
        <dbReference type="Proteomes" id="UP000241769"/>
    </source>
</evidence>
<keyword evidence="1" id="KW-0732">Signal</keyword>
<evidence type="ECO:0000313" key="2">
    <source>
        <dbReference type="EMBL" id="PRP81077.1"/>
    </source>
</evidence>